<feature type="compositionally biased region" description="Polar residues" evidence="1">
    <location>
        <begin position="151"/>
        <end position="160"/>
    </location>
</feature>
<reference evidence="2" key="1">
    <citation type="submission" date="2020-10" db="EMBL/GenBank/DDBJ databases">
        <authorList>
            <person name="Han B."/>
            <person name="Lu T."/>
            <person name="Zhao Q."/>
            <person name="Huang X."/>
            <person name="Zhao Y."/>
        </authorList>
    </citation>
    <scope>NUCLEOTIDE SEQUENCE</scope>
</reference>
<evidence type="ECO:0000313" key="3">
    <source>
        <dbReference type="Proteomes" id="UP000604825"/>
    </source>
</evidence>
<dbReference type="Proteomes" id="UP000604825">
    <property type="component" value="Unassembled WGS sequence"/>
</dbReference>
<dbReference type="PANTHER" id="PTHR33170">
    <property type="entry name" value="DUF4283 DOMAIN-CONTAINING PROTEIN-RELATED"/>
    <property type="match status" value="1"/>
</dbReference>
<comment type="caution">
    <text evidence="2">The sequence shown here is derived from an EMBL/GenBank/DDBJ whole genome shotgun (WGS) entry which is preliminary data.</text>
</comment>
<feature type="compositionally biased region" description="Basic and acidic residues" evidence="1">
    <location>
        <begin position="48"/>
        <end position="60"/>
    </location>
</feature>
<gene>
    <name evidence="2" type="ORF">NCGR_LOCUS55031</name>
</gene>
<evidence type="ECO:0000256" key="1">
    <source>
        <dbReference type="SAM" id="MobiDB-lite"/>
    </source>
</evidence>
<keyword evidence="3" id="KW-1185">Reference proteome</keyword>
<evidence type="ECO:0000313" key="2">
    <source>
        <dbReference type="EMBL" id="CAD6271745.1"/>
    </source>
</evidence>
<feature type="region of interest" description="Disordered" evidence="1">
    <location>
        <begin position="29"/>
        <end position="88"/>
    </location>
</feature>
<sequence>MMNREYLPFTTDVVFGKVGHEVTFSLEEANFEPAIPPPNPDYSDRDEDAAGKDDANHGRDGGQAQKKQKTIENTSSSSNAPTRGGPVPMQLATAMSLLEKKGLGKLSQLLSLDDIAKPVTKLPEKATSGERTSTEPSLEATERSLVAGTHTLPSDQSHSPRLSKKVTPTQPMPTSPRPKVGTNSRSTSPIPMLCEIDSSVRPEIPHSSSSAPTIRQTVKPAKSGDLLMSRLMTPRPSASSKLGKDVATNINDGSGLQSPSADEDMTSKAMRRAAIRNLDSPPEKKSAAAQSVVPHSPSSPSIPQPEVDRTIVTPPTKQSKKGDMNVGVTKPLILDASDDKTVVDDDLLTHLIKDVSEVDFEDMDPDTKLCDLKATIRKSKSTSRKHKIRKRVINKT</sequence>
<organism evidence="2 3">
    <name type="scientific">Miscanthus lutarioriparius</name>
    <dbReference type="NCBI Taxonomy" id="422564"/>
    <lineage>
        <taxon>Eukaryota</taxon>
        <taxon>Viridiplantae</taxon>
        <taxon>Streptophyta</taxon>
        <taxon>Embryophyta</taxon>
        <taxon>Tracheophyta</taxon>
        <taxon>Spermatophyta</taxon>
        <taxon>Magnoliopsida</taxon>
        <taxon>Liliopsida</taxon>
        <taxon>Poales</taxon>
        <taxon>Poaceae</taxon>
        <taxon>PACMAD clade</taxon>
        <taxon>Panicoideae</taxon>
        <taxon>Andropogonodae</taxon>
        <taxon>Andropogoneae</taxon>
        <taxon>Saccharinae</taxon>
        <taxon>Miscanthus</taxon>
    </lineage>
</organism>
<feature type="compositionally biased region" description="Polar residues" evidence="1">
    <location>
        <begin position="248"/>
        <end position="260"/>
    </location>
</feature>
<protein>
    <submittedName>
        <fullName evidence="2">Uncharacterized protein</fullName>
    </submittedName>
</protein>
<feature type="region of interest" description="Disordered" evidence="1">
    <location>
        <begin position="121"/>
        <end position="324"/>
    </location>
</feature>
<feature type="compositionally biased region" description="Low complexity" evidence="1">
    <location>
        <begin position="287"/>
        <end position="305"/>
    </location>
</feature>
<feature type="compositionally biased region" description="Polar residues" evidence="1">
    <location>
        <begin position="206"/>
        <end position="216"/>
    </location>
</feature>
<proteinExistence type="predicted"/>
<dbReference type="AlphaFoldDB" id="A0A811RPM4"/>
<accession>A0A811RPM4</accession>
<name>A0A811RPM4_9POAL</name>
<feature type="compositionally biased region" description="Polar residues" evidence="1">
    <location>
        <begin position="71"/>
        <end position="81"/>
    </location>
</feature>
<dbReference type="EMBL" id="CAJGYO010000016">
    <property type="protein sequence ID" value="CAD6271745.1"/>
    <property type="molecule type" value="Genomic_DNA"/>
</dbReference>
<dbReference type="PANTHER" id="PTHR33170:SF8">
    <property type="entry name" value="OS07G0485366 PROTEIN"/>
    <property type="match status" value="1"/>
</dbReference>